<dbReference type="InterPro" id="IPR007421">
    <property type="entry name" value="Schlafen_AlbA_2_dom"/>
</dbReference>
<accession>A0A2I1DMV8</accession>
<dbReference type="Gene3D" id="3.30.565.60">
    <property type="match status" value="1"/>
</dbReference>
<comment type="caution">
    <text evidence="2">The sequence shown here is derived from an EMBL/GenBank/DDBJ whole genome shotgun (WGS) entry which is preliminary data.</text>
</comment>
<evidence type="ECO:0000313" key="2">
    <source>
        <dbReference type="EMBL" id="PKY11204.1"/>
    </source>
</evidence>
<dbReference type="InterPro" id="IPR038475">
    <property type="entry name" value="RecG_C_sf"/>
</dbReference>
<dbReference type="PANTHER" id="PTHR30595">
    <property type="entry name" value="GLPR-RELATED TRANSCRIPTIONAL REPRESSOR"/>
    <property type="match status" value="1"/>
</dbReference>
<dbReference type="OrthoDB" id="9805115at2"/>
<dbReference type="PANTHER" id="PTHR30595:SF6">
    <property type="entry name" value="SCHLAFEN ALBA-2 DOMAIN-CONTAINING PROTEIN"/>
    <property type="match status" value="1"/>
</dbReference>
<protein>
    <submittedName>
        <fullName evidence="2">MloB</fullName>
    </submittedName>
</protein>
<name>A0A2I1DMV8_9PROT</name>
<gene>
    <name evidence="2" type="ORF">B1757_05285</name>
</gene>
<dbReference type="Pfam" id="PF04326">
    <property type="entry name" value="SLFN_AlbA_2"/>
    <property type="match status" value="1"/>
</dbReference>
<dbReference type="Proteomes" id="UP000234329">
    <property type="component" value="Unassembled WGS sequence"/>
</dbReference>
<dbReference type="InParanoid" id="A0A2I1DMV8"/>
<dbReference type="AlphaFoldDB" id="A0A2I1DMV8"/>
<sequence>MSGQRTLALIDESRHLPAETAWVEFKVNNADADMIGKHISAMSNAARLADKAYAYLLWGIADADHAAVGTTFEPSSQKQQSQPLELWLAQRLQPAIDFRFETVDYHGTRLVLLEIPAATSSPVEFDRLAYIRIGSATPKLSDHPERLKVLWAKLQSYAWETGIAAQFLSGDEVLSRMDYAAYFDLTGQPLPDNRQGIFDKLVADHLIQSDVGGHWNITNLGAVLFAKRLSDFPSSIARKAIRFVAYDGNGRADTVTHRLDGQKGYAIGFTGLIDYVDGLMPRNEYIGKAFREERPLYPSIAIRELVANALIHQDMSITGTGPLVEMFSDRLEITNPGQPLVQPERFLDFPPRSRNEALASLMRRMRLCEEQGTGIDKVLVAVELHQLPPPDFRVEGDAVRAVLYAPRRFADMTPQERVRACYQHAALKHVSGQRMTNSTLRERFGIDPQNAAQASGVIRQAIQAGLVRPADPEHPRSGYVPFWA</sequence>
<dbReference type="Gene3D" id="3.30.950.30">
    <property type="entry name" value="Schlafen, AAA domain"/>
    <property type="match status" value="1"/>
</dbReference>
<reference evidence="2 3" key="1">
    <citation type="submission" date="2017-03" db="EMBL/GenBank/DDBJ databases">
        <title>Draft genime sequence of the acidophilic sulfur-oxidizing bacterium Acidithiobacillus sp. SH, isolated from seawater.</title>
        <authorList>
            <person name="Sharmin S."/>
            <person name="Tokuhisa M."/>
            <person name="Kanao T."/>
            <person name="Kamimura K."/>
        </authorList>
    </citation>
    <scope>NUCLEOTIDE SEQUENCE [LARGE SCALE GENOMIC DNA]</scope>
    <source>
        <strain evidence="2 3">SH</strain>
    </source>
</reference>
<evidence type="ECO:0000313" key="3">
    <source>
        <dbReference type="Proteomes" id="UP000234329"/>
    </source>
</evidence>
<keyword evidence="3" id="KW-1185">Reference proteome</keyword>
<evidence type="ECO:0000259" key="1">
    <source>
        <dbReference type="Pfam" id="PF04326"/>
    </source>
</evidence>
<feature type="domain" description="Schlafen AlbA-2" evidence="1">
    <location>
        <begin position="19"/>
        <end position="139"/>
    </location>
</feature>
<dbReference type="RefSeq" id="WP_101537328.1">
    <property type="nucleotide sequence ID" value="NZ_MXAV01000020.1"/>
</dbReference>
<dbReference type="InterPro" id="IPR038461">
    <property type="entry name" value="Schlafen_AlbA_2_dom_sf"/>
</dbReference>
<proteinExistence type="predicted"/>
<dbReference type="EMBL" id="MXAV01000020">
    <property type="protein sequence ID" value="PKY11204.1"/>
    <property type="molecule type" value="Genomic_DNA"/>
</dbReference>
<organism evidence="2 3">
    <name type="scientific">Acidithiobacillus marinus</name>
    <dbReference type="NCBI Taxonomy" id="187490"/>
    <lineage>
        <taxon>Bacteria</taxon>
        <taxon>Pseudomonadati</taxon>
        <taxon>Pseudomonadota</taxon>
        <taxon>Acidithiobacillia</taxon>
        <taxon>Acidithiobacillales</taxon>
        <taxon>Acidithiobacillaceae</taxon>
        <taxon>Acidithiobacillus</taxon>
    </lineage>
</organism>
<dbReference type="Pfam" id="PF13749">
    <property type="entry name" value="HATPase_c_4"/>
    <property type="match status" value="1"/>
</dbReference>